<dbReference type="CDD" id="cd00090">
    <property type="entry name" value="HTH_ARSR"/>
    <property type="match status" value="1"/>
</dbReference>
<accession>A0A832ZAZ2</accession>
<gene>
    <name evidence="2" type="ORF">EYH15_01720</name>
</gene>
<dbReference type="InterPro" id="IPR027395">
    <property type="entry name" value="WH_DNA-bd_dom"/>
</dbReference>
<evidence type="ECO:0000313" key="3">
    <source>
        <dbReference type="Proteomes" id="UP000643554"/>
    </source>
</evidence>
<sequence>MDNIFNSKVRVKILALLYGVKYCEFNYLLKKLETSPGNLWSHLKKLEREGYIEIKKYPLKKGVRTVVKITDKGIEKFREYLNELLKLSGGGI</sequence>
<dbReference type="InterPro" id="IPR036390">
    <property type="entry name" value="WH_DNA-bd_sf"/>
</dbReference>
<proteinExistence type="predicted"/>
<dbReference type="PANTHER" id="PTHR37318">
    <property type="entry name" value="BSL7504 PROTEIN"/>
    <property type="match status" value="1"/>
</dbReference>
<dbReference type="InterPro" id="IPR036388">
    <property type="entry name" value="WH-like_DNA-bd_sf"/>
</dbReference>
<dbReference type="Gene3D" id="1.10.10.10">
    <property type="entry name" value="Winged helix-like DNA-binding domain superfamily/Winged helix DNA-binding domain"/>
    <property type="match status" value="1"/>
</dbReference>
<dbReference type="Proteomes" id="UP000643554">
    <property type="component" value="Unassembled WGS sequence"/>
</dbReference>
<feature type="domain" description="Winged helix DNA-binding" evidence="1">
    <location>
        <begin position="9"/>
        <end position="86"/>
    </location>
</feature>
<dbReference type="PANTHER" id="PTHR37318:SF1">
    <property type="entry name" value="BSL7504 PROTEIN"/>
    <property type="match status" value="1"/>
</dbReference>
<evidence type="ECO:0000259" key="1">
    <source>
        <dbReference type="Pfam" id="PF13601"/>
    </source>
</evidence>
<dbReference type="SUPFAM" id="SSF46785">
    <property type="entry name" value="Winged helix' DNA-binding domain"/>
    <property type="match status" value="1"/>
</dbReference>
<evidence type="ECO:0000313" key="2">
    <source>
        <dbReference type="EMBL" id="HIP84195.1"/>
    </source>
</evidence>
<organism evidence="2 3">
    <name type="scientific">Methanothermococcus okinawensis</name>
    <dbReference type="NCBI Taxonomy" id="155863"/>
    <lineage>
        <taxon>Archaea</taxon>
        <taxon>Methanobacteriati</taxon>
        <taxon>Methanobacteriota</taxon>
        <taxon>Methanomada group</taxon>
        <taxon>Methanococci</taxon>
        <taxon>Methanococcales</taxon>
        <taxon>Methanococcaceae</taxon>
        <taxon>Methanothermococcus</taxon>
    </lineage>
</organism>
<dbReference type="AlphaFoldDB" id="A0A832ZAZ2"/>
<dbReference type="InterPro" id="IPR011991">
    <property type="entry name" value="ArsR-like_HTH"/>
</dbReference>
<protein>
    <submittedName>
        <fullName evidence="2">Winged helix-turn-helix transcriptional regulator</fullName>
    </submittedName>
</protein>
<dbReference type="Pfam" id="PF13601">
    <property type="entry name" value="HTH_34"/>
    <property type="match status" value="1"/>
</dbReference>
<dbReference type="EMBL" id="DQUI01000028">
    <property type="protein sequence ID" value="HIP84195.1"/>
    <property type="molecule type" value="Genomic_DNA"/>
</dbReference>
<comment type="caution">
    <text evidence="2">The sequence shown here is derived from an EMBL/GenBank/DDBJ whole genome shotgun (WGS) entry which is preliminary data.</text>
</comment>
<reference evidence="2" key="1">
    <citation type="journal article" date="2020" name="ISME J.">
        <title>Gammaproteobacteria mediating utilization of methyl-, sulfur- and petroleum organic compounds in deep ocean hydrothermal plumes.</title>
        <authorList>
            <person name="Zhou Z."/>
            <person name="Liu Y."/>
            <person name="Pan J."/>
            <person name="Cron B.R."/>
            <person name="Toner B.M."/>
            <person name="Anantharaman K."/>
            <person name="Breier J.A."/>
            <person name="Dick G.J."/>
            <person name="Li M."/>
        </authorList>
    </citation>
    <scope>NUCLEOTIDE SEQUENCE</scope>
    <source>
        <strain evidence="2">SZUA-1453</strain>
    </source>
</reference>
<name>A0A832ZAZ2_9EURY</name>